<evidence type="ECO:0000313" key="3">
    <source>
        <dbReference type="EMBL" id="KXS14362.1"/>
    </source>
</evidence>
<dbReference type="Proteomes" id="UP000070544">
    <property type="component" value="Unassembled WGS sequence"/>
</dbReference>
<dbReference type="OMA" id="FWKRYFE"/>
<accession>A0A139AC04</accession>
<feature type="region of interest" description="Disordered" evidence="1">
    <location>
        <begin position="1"/>
        <end position="21"/>
    </location>
</feature>
<dbReference type="InterPro" id="IPR027079">
    <property type="entry name" value="Tfb1/GTF2H1"/>
</dbReference>
<evidence type="ECO:0000256" key="1">
    <source>
        <dbReference type="SAM" id="MobiDB-lite"/>
    </source>
</evidence>
<dbReference type="PANTHER" id="PTHR12856">
    <property type="entry name" value="TRANSCRIPTION INITIATION FACTOR IIH-RELATED"/>
    <property type="match status" value="1"/>
</dbReference>
<proteinExistence type="predicted"/>
<protein>
    <recommendedName>
        <fullName evidence="2">BSD domain-containing protein</fullName>
    </recommendedName>
</protein>
<reference evidence="3 4" key="1">
    <citation type="journal article" date="2015" name="Genome Biol. Evol.">
        <title>Phylogenomic analyses indicate that early fungi evolved digesting cell walls of algal ancestors of land plants.</title>
        <authorList>
            <person name="Chang Y."/>
            <person name="Wang S."/>
            <person name="Sekimoto S."/>
            <person name="Aerts A.L."/>
            <person name="Choi C."/>
            <person name="Clum A."/>
            <person name="LaButti K.M."/>
            <person name="Lindquist E.A."/>
            <person name="Yee Ngan C."/>
            <person name="Ohm R.A."/>
            <person name="Salamov A.A."/>
            <person name="Grigoriev I.V."/>
            <person name="Spatafora J.W."/>
            <person name="Berbee M.L."/>
        </authorList>
    </citation>
    <scope>NUCLEOTIDE SEQUENCE [LARGE SCALE GENOMIC DNA]</scope>
    <source>
        <strain evidence="3 4">JEL478</strain>
    </source>
</reference>
<dbReference type="SUPFAM" id="SSF140383">
    <property type="entry name" value="BSD domain-like"/>
    <property type="match status" value="1"/>
</dbReference>
<dbReference type="PROSITE" id="PS50858">
    <property type="entry name" value="BSD"/>
    <property type="match status" value="1"/>
</dbReference>
<dbReference type="OrthoDB" id="360521at2759"/>
<dbReference type="Gene3D" id="6.10.140.1200">
    <property type="match status" value="1"/>
</dbReference>
<organism evidence="3 4">
    <name type="scientific">Gonapodya prolifera (strain JEL478)</name>
    <name type="common">Monoblepharis prolifera</name>
    <dbReference type="NCBI Taxonomy" id="1344416"/>
    <lineage>
        <taxon>Eukaryota</taxon>
        <taxon>Fungi</taxon>
        <taxon>Fungi incertae sedis</taxon>
        <taxon>Chytridiomycota</taxon>
        <taxon>Chytridiomycota incertae sedis</taxon>
        <taxon>Monoblepharidomycetes</taxon>
        <taxon>Monoblepharidales</taxon>
        <taxon>Gonapodyaceae</taxon>
        <taxon>Gonapodya</taxon>
    </lineage>
</organism>
<dbReference type="STRING" id="1344416.A0A139AC04"/>
<dbReference type="GO" id="GO:0006289">
    <property type="term" value="P:nucleotide-excision repair"/>
    <property type="evidence" value="ECO:0007669"/>
    <property type="project" value="InterPro"/>
</dbReference>
<evidence type="ECO:0000313" key="4">
    <source>
        <dbReference type="Proteomes" id="UP000070544"/>
    </source>
</evidence>
<feature type="domain" description="BSD" evidence="2">
    <location>
        <begin position="91"/>
        <end position="145"/>
    </location>
</feature>
<dbReference type="InterPro" id="IPR035925">
    <property type="entry name" value="BSD_dom_sf"/>
</dbReference>
<sequence length="431" mass="49097">MQPGMRPTTTNRNTGRAPVSEDERAARLQLLKENIALAKLHQDLVGTKQIQDDDFWEPRKALVRAQVLKMRQRTGRTSLMLTENFQTIDIPDGTFSVALTPDQIDQIFRMEPRVLALYNDHVTTRQQIKASEFWYRYYLYCEEIKNPSFTVPGSTSSAAALGKKDPMFQVLKKKEDKPFTSRFQNPEPVDSFLDLEATEEDHVQPNDFTQKPGRVKNSHELMRRLNKHSSLVIEEAVIKAHERRKVPPTQNLEETQRRRTLAHQAQEALDDLEVPAPDQRQPLNVKDIGRYFEGRAEKQKKANVTPERLEQFVAEIRTWDADLTRTLSHMNDPSSVVAQVYATLQPPPSSRMNAPIPPSVTALVSSTTELLRTFWTVQQSGTAKRSRLQKYASGLEGKMRELEIAERSIGGNAARVGGVKEAVRYALQVVR</sequence>
<dbReference type="GO" id="GO:0000439">
    <property type="term" value="C:transcription factor TFIIH core complex"/>
    <property type="evidence" value="ECO:0007669"/>
    <property type="project" value="InterPro"/>
</dbReference>
<dbReference type="GO" id="GO:0006351">
    <property type="term" value="P:DNA-templated transcription"/>
    <property type="evidence" value="ECO:0007669"/>
    <property type="project" value="InterPro"/>
</dbReference>
<keyword evidence="4" id="KW-1185">Reference proteome</keyword>
<dbReference type="InterPro" id="IPR005607">
    <property type="entry name" value="BSD_dom"/>
</dbReference>
<name>A0A139AC04_GONPJ</name>
<dbReference type="EMBL" id="KQ965770">
    <property type="protein sequence ID" value="KXS14362.1"/>
    <property type="molecule type" value="Genomic_DNA"/>
</dbReference>
<dbReference type="AlphaFoldDB" id="A0A139AC04"/>
<evidence type="ECO:0000259" key="2">
    <source>
        <dbReference type="PROSITE" id="PS50858"/>
    </source>
</evidence>
<gene>
    <name evidence="3" type="ORF">M427DRAFT_354061</name>
</gene>